<organism evidence="1 2">
    <name type="scientific">Aspergillus keveii</name>
    <dbReference type="NCBI Taxonomy" id="714993"/>
    <lineage>
        <taxon>Eukaryota</taxon>
        <taxon>Fungi</taxon>
        <taxon>Dikarya</taxon>
        <taxon>Ascomycota</taxon>
        <taxon>Pezizomycotina</taxon>
        <taxon>Eurotiomycetes</taxon>
        <taxon>Eurotiomycetidae</taxon>
        <taxon>Eurotiales</taxon>
        <taxon>Aspergillaceae</taxon>
        <taxon>Aspergillus</taxon>
        <taxon>Aspergillus subgen. Nidulantes</taxon>
    </lineage>
</organism>
<evidence type="ECO:0008006" key="3">
    <source>
        <dbReference type="Google" id="ProtNLM"/>
    </source>
</evidence>
<accession>A0ABR4G5S1</accession>
<reference evidence="1 2" key="1">
    <citation type="submission" date="2024-07" db="EMBL/GenBank/DDBJ databases">
        <title>Section-level genome sequencing and comparative genomics of Aspergillus sections Usti and Cavernicolus.</title>
        <authorList>
            <consortium name="Lawrence Berkeley National Laboratory"/>
            <person name="Nybo J.L."/>
            <person name="Vesth T.C."/>
            <person name="Theobald S."/>
            <person name="Frisvad J.C."/>
            <person name="Larsen T.O."/>
            <person name="Kjaerboelling I."/>
            <person name="Rothschild-Mancinelli K."/>
            <person name="Lyhne E.K."/>
            <person name="Kogle M.E."/>
            <person name="Barry K."/>
            <person name="Clum A."/>
            <person name="Na H."/>
            <person name="Ledsgaard L."/>
            <person name="Lin J."/>
            <person name="Lipzen A."/>
            <person name="Kuo A."/>
            <person name="Riley R."/>
            <person name="Mondo S."/>
            <person name="Labutti K."/>
            <person name="Haridas S."/>
            <person name="Pangalinan J."/>
            <person name="Salamov A.A."/>
            <person name="Simmons B.A."/>
            <person name="Magnuson J.K."/>
            <person name="Chen J."/>
            <person name="Drula E."/>
            <person name="Henrissat B."/>
            <person name="Wiebenga A."/>
            <person name="Lubbers R.J."/>
            <person name="Gomes A.C."/>
            <person name="Makela M.R."/>
            <person name="Stajich J."/>
            <person name="Grigoriev I.V."/>
            <person name="Mortensen U.H."/>
            <person name="De Vries R.P."/>
            <person name="Baker S.E."/>
            <person name="Andersen M.R."/>
        </authorList>
    </citation>
    <scope>NUCLEOTIDE SEQUENCE [LARGE SCALE GENOMIC DNA]</scope>
    <source>
        <strain evidence="1 2">CBS 209.92</strain>
    </source>
</reference>
<dbReference type="EMBL" id="JBFTWV010000046">
    <property type="protein sequence ID" value="KAL2794372.1"/>
    <property type="molecule type" value="Genomic_DNA"/>
</dbReference>
<dbReference type="Gene3D" id="3.30.710.10">
    <property type="entry name" value="Potassium Channel Kv1.1, Chain A"/>
    <property type="match status" value="1"/>
</dbReference>
<protein>
    <recommendedName>
        <fullName evidence="3">BTB domain-containing protein</fullName>
    </recommendedName>
</protein>
<evidence type="ECO:0000313" key="1">
    <source>
        <dbReference type="EMBL" id="KAL2794372.1"/>
    </source>
</evidence>
<dbReference type="PANTHER" id="PTHR47843:SF5">
    <property type="entry name" value="BTB_POZ DOMAIN PROTEIN"/>
    <property type="match status" value="1"/>
</dbReference>
<name>A0ABR4G5S1_9EURO</name>
<proteinExistence type="predicted"/>
<dbReference type="Proteomes" id="UP001610563">
    <property type="component" value="Unassembled WGS sequence"/>
</dbReference>
<gene>
    <name evidence="1" type="ORF">BJX66DRAFT_304236</name>
</gene>
<evidence type="ECO:0000313" key="2">
    <source>
        <dbReference type="Proteomes" id="UP001610563"/>
    </source>
</evidence>
<dbReference type="InterPro" id="IPR011333">
    <property type="entry name" value="SKP1/BTB/POZ_sf"/>
</dbReference>
<keyword evidence="2" id="KW-1185">Reference proteome</keyword>
<comment type="caution">
    <text evidence="1">The sequence shown here is derived from an EMBL/GenBank/DDBJ whole genome shotgun (WGS) entry which is preliminary data.</text>
</comment>
<sequence>MEDDSRFVQVMIDFMYGCHYDSSENGHSSSILFYIGAYQIADKYDRPNLKKYAKSQFERLVKIGWVMDDFPLAIAEAYAATPSSDRGLRDAIVRTASLHFSELLEKGSFVKVLEDTPGFSADMAKHIFREQRIKK</sequence>
<dbReference type="PANTHER" id="PTHR47843">
    <property type="entry name" value="BTB DOMAIN-CONTAINING PROTEIN-RELATED"/>
    <property type="match status" value="1"/>
</dbReference>